<reference evidence="1" key="1">
    <citation type="submission" date="2021-01" db="EMBL/GenBank/DDBJ databases">
        <authorList>
            <consortium name="Genoscope - CEA"/>
            <person name="William W."/>
        </authorList>
    </citation>
    <scope>NUCLEOTIDE SEQUENCE</scope>
</reference>
<sequence length="58" mass="6787">MIDFSLKQNESNLKNKDDELDLQFMKGYKVKNLLAKEFKIKTLSKGLNGEHESMNRLL</sequence>
<dbReference type="Proteomes" id="UP000692954">
    <property type="component" value="Unassembled WGS sequence"/>
</dbReference>
<organism evidence="1 2">
    <name type="scientific">Paramecium sonneborni</name>
    <dbReference type="NCBI Taxonomy" id="65129"/>
    <lineage>
        <taxon>Eukaryota</taxon>
        <taxon>Sar</taxon>
        <taxon>Alveolata</taxon>
        <taxon>Ciliophora</taxon>
        <taxon>Intramacronucleata</taxon>
        <taxon>Oligohymenophorea</taxon>
        <taxon>Peniculida</taxon>
        <taxon>Parameciidae</taxon>
        <taxon>Paramecium</taxon>
    </lineage>
</organism>
<evidence type="ECO:0000313" key="1">
    <source>
        <dbReference type="EMBL" id="CAD8072414.1"/>
    </source>
</evidence>
<comment type="caution">
    <text evidence="1">The sequence shown here is derived from an EMBL/GenBank/DDBJ whole genome shotgun (WGS) entry which is preliminary data.</text>
</comment>
<accession>A0A8S1MAS9</accession>
<name>A0A8S1MAS9_9CILI</name>
<evidence type="ECO:0000313" key="2">
    <source>
        <dbReference type="Proteomes" id="UP000692954"/>
    </source>
</evidence>
<dbReference type="EMBL" id="CAJJDN010000029">
    <property type="protein sequence ID" value="CAD8072414.1"/>
    <property type="molecule type" value="Genomic_DNA"/>
</dbReference>
<keyword evidence="2" id="KW-1185">Reference proteome</keyword>
<dbReference type="AlphaFoldDB" id="A0A8S1MAS9"/>
<gene>
    <name evidence="1" type="ORF">PSON_ATCC_30995.1.T0290153</name>
</gene>
<protein>
    <submittedName>
        <fullName evidence="1">Uncharacterized protein</fullName>
    </submittedName>
</protein>
<proteinExistence type="predicted"/>